<proteinExistence type="predicted"/>
<dbReference type="KEGG" id="vg:19620181"/>
<keyword evidence="2" id="KW-1185">Reference proteome</keyword>
<protein>
    <submittedName>
        <fullName evidence="1">Transcriptional control protein</fullName>
    </submittedName>
</protein>
<dbReference type="Proteomes" id="UP000121539">
    <property type="component" value="Segment"/>
</dbReference>
<evidence type="ECO:0000313" key="1">
    <source>
        <dbReference type="EMBL" id="AIB03202.1"/>
    </source>
</evidence>
<dbReference type="InterPro" id="IPR006878">
    <property type="entry name" value="Herpes_BBRF1"/>
</dbReference>
<reference evidence="1 2" key="1">
    <citation type="journal article" date="2014" name="J. Gen. Virol.">
        <title>Novel gammaherpesvirus functions encoded by bovine herpesvirus 6 (bovine lymphotropic virus).</title>
        <authorList>
            <person name="Jia J."/>
            <person name="Delhon G."/>
            <person name="Tulman E.R."/>
            <person name="Diel D.G."/>
            <person name="Osorio F.A."/>
            <person name="Wen X."/>
            <person name="Kutish G.F."/>
            <person name="Rock D.L."/>
        </authorList>
    </citation>
    <scope>NUCLEOTIDE SEQUENCE [LARGE SCALE GENOMIC DNA]</scope>
    <source>
        <strain evidence="1">Pennsylvania 47</strain>
    </source>
</reference>
<gene>
    <name evidence="1" type="ORF">BoHV6ORF49</name>
</gene>
<dbReference type="RefSeq" id="YP_009042026.1">
    <property type="nucleotide sequence ID" value="NC_024303.1"/>
</dbReference>
<organism evidence="1 2">
    <name type="scientific">Bovine gammaherpesvirus 6</name>
    <dbReference type="NCBI Taxonomy" id="1504288"/>
    <lineage>
        <taxon>Viruses</taxon>
        <taxon>Duplodnaviria</taxon>
        <taxon>Heunggongvirae</taxon>
        <taxon>Peploviricota</taxon>
        <taxon>Herviviricetes</taxon>
        <taxon>Herpesvirales</taxon>
        <taxon>Orthoherpesviridae</taxon>
        <taxon>Gammaherpesvirinae</taxon>
        <taxon>Macavirus</taxon>
        <taxon>Macavirus bovinegamma6</taxon>
    </lineage>
</organism>
<name>A0A060CU28_9GAMA</name>
<evidence type="ECO:0000313" key="2">
    <source>
        <dbReference type="Proteomes" id="UP000121539"/>
    </source>
</evidence>
<dbReference type="EMBL" id="KJ705001">
    <property type="protein sequence ID" value="AIB03202.1"/>
    <property type="molecule type" value="Genomic_DNA"/>
</dbReference>
<dbReference type="Pfam" id="PF04793">
    <property type="entry name" value="Herpes_BBRF1"/>
    <property type="match status" value="1"/>
</dbReference>
<accession>A0A060CU28</accession>
<dbReference type="OrthoDB" id="25715at10239"/>
<sequence length="329" mass="39136">MASKFNRPEFNPQDKYFTFKNKAHSLGMLFRWLYTEPKEILDMLESVTLPDTTKCMPENKHVILWLKRCMFLIKVYKVVAERKNSESGLLPCLMFNLKYHLEKLQWVASAESKVLLEEVLTFINLYGDVNIESHIESALHTILKDNYTMAAFGAPPRKLSEYKYVEWFNDSLIPVIRDRTRHDLCAVFPDYRQCVPSITSLTITSKKLLDRRDMSDEFYGHKSFNYHYNQVVFWTTALKMYHGALWKNLLEVHMDYIRDLIKRELEAFMDWVSRNEDESCPLHSICDYMTALMETLEFQGHNEMLATQLFTFVCESEYYYTTTKYLMYE</sequence>
<dbReference type="GeneID" id="19620181"/>